<feature type="region of interest" description="Disordered" evidence="6">
    <location>
        <begin position="319"/>
        <end position="361"/>
    </location>
</feature>
<evidence type="ECO:0000256" key="4">
    <source>
        <dbReference type="RuleBase" id="RU004335"/>
    </source>
</evidence>
<feature type="coiled-coil region" evidence="5">
    <location>
        <begin position="1812"/>
        <end position="1860"/>
    </location>
</feature>
<comment type="caution">
    <text evidence="8">The sequence shown here is derived from an EMBL/GenBank/DDBJ whole genome shotgun (WGS) entry which is preliminary data.</text>
</comment>
<evidence type="ECO:0000313" key="8">
    <source>
        <dbReference type="EMBL" id="RKF59461.1"/>
    </source>
</evidence>
<feature type="region of interest" description="Disordered" evidence="6">
    <location>
        <begin position="2510"/>
        <end position="2529"/>
    </location>
</feature>
<dbReference type="InterPro" id="IPR017853">
    <property type="entry name" value="GH"/>
</dbReference>
<evidence type="ECO:0000256" key="7">
    <source>
        <dbReference type="SAM" id="SignalP"/>
    </source>
</evidence>
<dbReference type="Pfam" id="PF00332">
    <property type="entry name" value="Glyco_hydro_17"/>
    <property type="match status" value="1"/>
</dbReference>
<feature type="chain" id="PRO_5019215319" evidence="7">
    <location>
        <begin position="18"/>
        <end position="2529"/>
    </location>
</feature>
<feature type="region of interest" description="Disordered" evidence="6">
    <location>
        <begin position="1276"/>
        <end position="1348"/>
    </location>
</feature>
<evidence type="ECO:0000256" key="6">
    <source>
        <dbReference type="SAM" id="MobiDB-lite"/>
    </source>
</evidence>
<comment type="similarity">
    <text evidence="1 4">Belongs to the glycosyl hydrolase 17 family.</text>
</comment>
<evidence type="ECO:0000256" key="5">
    <source>
        <dbReference type="SAM" id="Coils"/>
    </source>
</evidence>
<protein>
    <submittedName>
        <fullName evidence="8">Putative myosin class ii heavy chain</fullName>
    </submittedName>
</protein>
<feature type="region of interest" description="Disordered" evidence="6">
    <location>
        <begin position="875"/>
        <end position="922"/>
    </location>
</feature>
<evidence type="ECO:0000256" key="3">
    <source>
        <dbReference type="ARBA" id="ARBA00023054"/>
    </source>
</evidence>
<feature type="compositionally biased region" description="Polar residues" evidence="6">
    <location>
        <begin position="1300"/>
        <end position="1312"/>
    </location>
</feature>
<dbReference type="PANTHER" id="PTHR32083">
    <property type="entry name" value="CILIA AND FLAGELLA-ASSOCIATED PROTEIN 58-RELATED"/>
    <property type="match status" value="1"/>
</dbReference>
<keyword evidence="3 5" id="KW-0175">Coiled coil</keyword>
<dbReference type="PANTHER" id="PTHR32083:SF0">
    <property type="entry name" value="CILIA AND FLAGELLA-ASSOCIATED PROTEIN 58"/>
    <property type="match status" value="1"/>
</dbReference>
<dbReference type="OrthoDB" id="1293114at2759"/>
<feature type="compositionally biased region" description="Low complexity" evidence="6">
    <location>
        <begin position="875"/>
        <end position="893"/>
    </location>
</feature>
<feature type="compositionally biased region" description="Basic and acidic residues" evidence="6">
    <location>
        <begin position="1476"/>
        <end position="1485"/>
    </location>
</feature>
<feature type="region of interest" description="Disordered" evidence="6">
    <location>
        <begin position="1701"/>
        <end position="1721"/>
    </location>
</feature>
<reference evidence="8 9" key="1">
    <citation type="journal article" date="2018" name="BMC Genomics">
        <title>Comparative genome analyses reveal sequence features reflecting distinct modes of host-adaptation between dicot and monocot powdery mildew.</title>
        <authorList>
            <person name="Wu Y."/>
            <person name="Ma X."/>
            <person name="Pan Z."/>
            <person name="Kale S.D."/>
            <person name="Song Y."/>
            <person name="King H."/>
            <person name="Zhang Q."/>
            <person name="Presley C."/>
            <person name="Deng X."/>
            <person name="Wei C.I."/>
            <person name="Xiao S."/>
        </authorList>
    </citation>
    <scope>NUCLEOTIDE SEQUENCE [LARGE SCALE GENOMIC DNA]</scope>
    <source>
        <strain evidence="8">UMSG2</strain>
    </source>
</reference>
<keyword evidence="7" id="KW-0732">Signal</keyword>
<dbReference type="Gene3D" id="3.20.20.80">
    <property type="entry name" value="Glycosidases"/>
    <property type="match status" value="1"/>
</dbReference>
<dbReference type="STRING" id="212602.A0A420HPV4"/>
<evidence type="ECO:0000256" key="2">
    <source>
        <dbReference type="ARBA" id="ARBA00022801"/>
    </source>
</evidence>
<dbReference type="GO" id="GO:0005975">
    <property type="term" value="P:carbohydrate metabolic process"/>
    <property type="evidence" value="ECO:0007669"/>
    <property type="project" value="InterPro"/>
</dbReference>
<dbReference type="EMBL" id="MCFK01005996">
    <property type="protein sequence ID" value="RKF59461.1"/>
    <property type="molecule type" value="Genomic_DNA"/>
</dbReference>
<dbReference type="GO" id="GO:0004553">
    <property type="term" value="F:hydrolase activity, hydrolyzing O-glycosyl compounds"/>
    <property type="evidence" value="ECO:0007669"/>
    <property type="project" value="InterPro"/>
</dbReference>
<dbReference type="GO" id="GO:0005856">
    <property type="term" value="C:cytoskeleton"/>
    <property type="evidence" value="ECO:0007669"/>
    <property type="project" value="TreeGrafter"/>
</dbReference>
<organism evidence="8 9">
    <name type="scientific">Erysiphe neolycopersici</name>
    <dbReference type="NCBI Taxonomy" id="212602"/>
    <lineage>
        <taxon>Eukaryota</taxon>
        <taxon>Fungi</taxon>
        <taxon>Dikarya</taxon>
        <taxon>Ascomycota</taxon>
        <taxon>Pezizomycotina</taxon>
        <taxon>Leotiomycetes</taxon>
        <taxon>Erysiphales</taxon>
        <taxon>Erysiphaceae</taxon>
        <taxon>Erysiphe</taxon>
    </lineage>
</organism>
<keyword evidence="9" id="KW-1185">Reference proteome</keyword>
<feature type="compositionally biased region" description="Polar residues" evidence="6">
    <location>
        <begin position="1486"/>
        <end position="1514"/>
    </location>
</feature>
<dbReference type="Proteomes" id="UP000286134">
    <property type="component" value="Unassembled WGS sequence"/>
</dbReference>
<feature type="region of interest" description="Disordered" evidence="6">
    <location>
        <begin position="1398"/>
        <end position="1514"/>
    </location>
</feature>
<accession>A0A420HPV4</accession>
<feature type="region of interest" description="Disordered" evidence="6">
    <location>
        <begin position="2453"/>
        <end position="2487"/>
    </location>
</feature>
<dbReference type="SUPFAM" id="SSF51445">
    <property type="entry name" value="(Trans)glycosidases"/>
    <property type="match status" value="1"/>
</dbReference>
<dbReference type="InterPro" id="IPR000490">
    <property type="entry name" value="Glyco_hydro_17"/>
</dbReference>
<feature type="signal peptide" evidence="7">
    <location>
        <begin position="1"/>
        <end position="17"/>
    </location>
</feature>
<keyword evidence="2" id="KW-0378">Hydrolase</keyword>
<name>A0A420HPV4_9PEZI</name>
<feature type="compositionally biased region" description="Polar residues" evidence="6">
    <location>
        <begin position="894"/>
        <end position="908"/>
    </location>
</feature>
<evidence type="ECO:0000256" key="1">
    <source>
        <dbReference type="ARBA" id="ARBA00008773"/>
    </source>
</evidence>
<proteinExistence type="inferred from homology"/>
<gene>
    <name evidence="8" type="ORF">OnM2_059015</name>
</gene>
<sequence>MLLLFVVVAILPALIAAKGQLGFALGNKKPDGSCKFKSDYVEDLKTLEPYSKIVRIYAASDCDVAKELLPAAQSQGAKVVLGIWPDTDDSFQKDKSAVLNYAPQYPDQVYAITVGSESLYRVNFTGEQLLYKILDVKNALGGKFKVGTADSWNKFQDGTADPVIKGGADIILCNAFSYWQGQTIADASSTLFDDVAQAFGHIQNIAGGADRAPELWVGEAGWPTAGQRYQNAQPGITEASTFWSQSICGIRKWGVNIFSFEAFDEPWKPKSVGTDGTAADETHWGVFNADRSPNRNQAVYSLSTPPPALAEEGLLASSPAISPSSTVEEEEEAHSPPLPPLPEPKFNGHVVRIPSPRTPLPASVTEQTGYFTASWGSPYQTSPSLQLGYSHSRATSSEEDSVEAPFHLFQLQTPFLRPAPSLIRAHTESEITNQDRLTSATVLANRARRKRLGLTEDWIRKHTCGELSESNHWLSDGEKSDTYSLTGSYLSTEKRLFSAEEDPKTPTLKSYFNSLDSGEFKKVHRRQLSATTLRQEDFYSDPECSKSKQESFQNQRLVMDTTIKPLPFPSSDKWRAAALPSPVEVPAPIPIAPVELRTKKKIPWGGKYILILLPTEDDRGKEGYKSRLLTKKDVQDMLMNWENLGYSTQGFDLGPEFSDDEESAQGQSCTIWPLTQDILDERIRGSLKVSIPDKRDWDRYVQQLQEAKLRSLGVSLSDDEPVPQPLTLTSIPNMSRRASVQYPSLPFSPPIPTSSAGSSHINLNHNPFSPVVMPLGASMSTNHSSHPASVASPLLINEVNQGKHNLYHSNTFNTNERPFGSPFQLAHQHSPISWTPGQIFHQQGLAPGCRSPSKSNLGPISSPLISFSPENCFQQMTDSSQQSQQRQNMLQTQVPLSESQLSINQNSPRLEEVKEHEDEESNNVIKVPPNSVEALQQIRQENSNLQLEIDAAEYHLESQIQRELEHKDYSPHSEKGNGMLKTNISPSHSTNKFVLCEDHSNFSLITANYEEELILHHPQPHSRNHSLFKDKDENSANFMNINPQEIECTKPVDAQYTTTAAIESSAPVKSMKRVYGQSKNDDEYTWNDNRSPKDYGSSKKVAYNNINHKPKASFSKLNGTAKEFTFNPSGISAIASATSSSSLSYQQSSSLPHIRSQGAEGARPVVTSSGPSVLANTSQIGHMSGNFHHGQLEYTPIFVPGNGEFNFSSMAPNFKSTSFDYKIPGSNSMITGINTHQIPVFGNIDLRKNVTEKPSKRSKAIPIVRPDENKIEELSKKINDSTDNIDSVPIFPKHAESDETQSIVKKTTSSDVHINKEKTSDPAVDSNIKNPREQRKQRLPSWSFPKQLQSEISDTADIEVSKTNKQDRPVSQASTSATSRSIFHTIKENFKYLGHKRNSSSLSITPKSNEAKSNSLQSHNKTSCVSTVKNLSQSNSFTRTSKDLSANSASPANQRQRSRLTSISGSISTQNSPSSEVKKELRDTEQNGSIISGPYSNNKASTSLHSDTPEVKSSNKCIHNDQDHTHQITCEGDSFSHNNNQTDISLPSRQEKVLHDVHRSSTARCIKVPDLDSSSPIRSLSNHVLRSDAPSPSPKRFHALPGETKIFTRDRENIFKSGQLRSFSQNNNNEVISEWDDVISEAEESKIKFRAQFFDNHVNNIVGGILAERLGPLEQTLGIIQESIGTIADQVLVPQCSRSTAGAFSDADDEDDDDGPRPTVNLRRDKRLSQIKAIIQESIASINLNGTQFTSPENNLDKQDLNKALQEIKNKLNQPTKFDLSSAGFRDIIIETIERKMPGKILLADGVNVTRIADLQSKLSQAEARLDEEVQIRRAAEDRLSEIQRQLRISSEEEHRLRAEIDQRETKIRKILDDCDAKVRSSEVDHTKSLMRITVLETAEDNAKKNEASLQDKIQKLEDDLHTSKQQNQRWQMENERAQETSRHYSENLEQVTLTNKELRNTIERLKIQSEESICVREVMRGKLIALQEDMARAAREITDENSRRAKKEQELIARQEVLDARLQAEARTRERMETEIERLERGERDALRAVNECRKLEDLVAKLTDESHIAKKDAMRYQLELASANDQMNIMRENFERQIFNLRSDVDQGRLDLQNMRAKSENLVKEVEMSKKDLENNFDVNLAEKVEDLKTQHSRRLHNITEEAQRQEQHLLERLSLSNEKTQNLQDRVAHLEEKLEIANAAAAAAVNAAKSARSGSNDPAKIKKSALHDKSTALETEIPEKISSQALRETIISLQEQLQDRESTIESLESTISSIDPDIAMKILKRDDEIMWLRELLAVRKSDLTEIVQSLEQDHWDVERVKDAAIRLRTNLQMQEQELERAVNGGSALPNFAASLKDVATPRVAQAVGPLVAALGSWRKSKTDDLRGSYVNFGPGATPSRNENRLVGGILTPPNSIIQQQSKPAPKFKIFNPVNQRFTSEQLANRPRVAVRGMPPKKVGDLRRLGSFNSPEKDRESNSLDTMPIMMDSSYDQDATEEEFSETGFNLIEDSGKNCESDITLGLSNGS</sequence>
<feature type="coiled-coil region" evidence="5">
    <location>
        <begin position="1896"/>
        <end position="2210"/>
    </location>
</feature>
<evidence type="ECO:0000313" key="9">
    <source>
        <dbReference type="Proteomes" id="UP000286134"/>
    </source>
</evidence>
<feature type="compositionally biased region" description="Polar residues" evidence="6">
    <location>
        <begin position="1399"/>
        <end position="1475"/>
    </location>
</feature>